<evidence type="ECO:0000313" key="1">
    <source>
        <dbReference type="EMBL" id="KLO36372.1"/>
    </source>
</evidence>
<organism evidence="1 2">
    <name type="scientific">Mycobacterium haemophilum</name>
    <dbReference type="NCBI Taxonomy" id="29311"/>
    <lineage>
        <taxon>Bacteria</taxon>
        <taxon>Bacillati</taxon>
        <taxon>Actinomycetota</taxon>
        <taxon>Actinomycetes</taxon>
        <taxon>Mycobacteriales</taxon>
        <taxon>Mycobacteriaceae</taxon>
        <taxon>Mycobacterium</taxon>
    </lineage>
</organism>
<evidence type="ECO:0000313" key="2">
    <source>
        <dbReference type="Proteomes" id="UP000036334"/>
    </source>
</evidence>
<dbReference type="Proteomes" id="UP000036334">
    <property type="component" value="Unassembled WGS sequence"/>
</dbReference>
<sequence length="88" mass="10014">MRPPRVHGSALKHGYTEDDIRHALKHVHISYDVIDDDPPRTWVFGFTAKGTLVELVVLHQAKEDLVIHCMKARKGELDKALRVTGGRY</sequence>
<dbReference type="AlphaFoldDB" id="A0A0I9V4R9"/>
<dbReference type="EMBL" id="LDPR01000009">
    <property type="protein sequence ID" value="KLO36372.1"/>
    <property type="molecule type" value="Genomic_DNA"/>
</dbReference>
<evidence type="ECO:0008006" key="3">
    <source>
        <dbReference type="Google" id="ProtNLM"/>
    </source>
</evidence>
<keyword evidence="2" id="KW-1185">Reference proteome</keyword>
<reference evidence="1 2" key="1">
    <citation type="submission" date="2015-05" db="EMBL/GenBank/DDBJ databases">
        <title>Genome sequence of Mycobacterium haemophilum.</title>
        <authorList>
            <person name="Greninger A.L."/>
            <person name="Cunningham G."/>
            <person name="Miller S."/>
        </authorList>
    </citation>
    <scope>NUCLEOTIDE SEQUENCE [LARGE SCALE GENOMIC DNA]</scope>
    <source>
        <strain evidence="2">UC1</strain>
    </source>
</reference>
<comment type="caution">
    <text evidence="1">The sequence shown here is derived from an EMBL/GenBank/DDBJ whole genome shotgun (WGS) entry which is preliminary data.</text>
</comment>
<name>A0A0I9V4R9_9MYCO</name>
<protein>
    <recommendedName>
        <fullName evidence="3">Toxin</fullName>
    </recommendedName>
</protein>
<gene>
    <name evidence="1" type="ORF">ABH38_12465</name>
</gene>
<proteinExistence type="predicted"/>
<accession>A0A0I9V4R9</accession>
<dbReference type="STRING" id="1202450.B586_10050"/>